<dbReference type="NCBIfam" id="NF033542">
    <property type="entry name" value="transpos_IS110"/>
    <property type="match status" value="1"/>
</dbReference>
<gene>
    <name evidence="3" type="ORF">BWK62_15515</name>
</gene>
<evidence type="ECO:0000313" key="3">
    <source>
        <dbReference type="EMBL" id="OWP73932.1"/>
    </source>
</evidence>
<dbReference type="PANTHER" id="PTHR33055">
    <property type="entry name" value="TRANSPOSASE FOR INSERTION SEQUENCE ELEMENT IS1111A"/>
    <property type="match status" value="1"/>
</dbReference>
<reference evidence="3 4" key="1">
    <citation type="journal article" date="2017" name="Infect. Genet. Evol.">
        <title>Comparative genome analysis of fish pathogen Flavobacterium columnare reveals extensive sequence diversity within the species.</title>
        <authorList>
            <person name="Kayansamruaj P."/>
            <person name="Dong H.T."/>
            <person name="Hirono I."/>
            <person name="Kondo H."/>
            <person name="Senapin S."/>
            <person name="Rodkhum C."/>
        </authorList>
    </citation>
    <scope>NUCLEOTIDE SEQUENCE [LARGE SCALE GENOMIC DNA]</scope>
    <source>
        <strain evidence="3 4">1214</strain>
    </source>
</reference>
<dbReference type="Proteomes" id="UP000198034">
    <property type="component" value="Unassembled WGS sequence"/>
</dbReference>
<accession>A0A246G6U2</accession>
<dbReference type="Pfam" id="PF02371">
    <property type="entry name" value="Transposase_20"/>
    <property type="match status" value="1"/>
</dbReference>
<feature type="domain" description="Transposase IS110-like N-terminal" evidence="1">
    <location>
        <begin position="8"/>
        <end position="153"/>
    </location>
</feature>
<dbReference type="GO" id="GO:0006313">
    <property type="term" value="P:DNA transposition"/>
    <property type="evidence" value="ECO:0007669"/>
    <property type="project" value="InterPro"/>
</dbReference>
<organism evidence="3 4">
    <name type="scientific">Flavobacterium columnare</name>
    <dbReference type="NCBI Taxonomy" id="996"/>
    <lineage>
        <taxon>Bacteria</taxon>
        <taxon>Pseudomonadati</taxon>
        <taxon>Bacteroidota</taxon>
        <taxon>Flavobacteriia</taxon>
        <taxon>Flavobacteriales</taxon>
        <taxon>Flavobacteriaceae</taxon>
        <taxon>Flavobacterium</taxon>
    </lineage>
</organism>
<feature type="domain" description="Transposase IS116/IS110/IS902 C-terminal" evidence="2">
    <location>
        <begin position="206"/>
        <end position="287"/>
    </location>
</feature>
<dbReference type="Pfam" id="PF01548">
    <property type="entry name" value="DEDD_Tnp_IS110"/>
    <property type="match status" value="1"/>
</dbReference>
<proteinExistence type="predicted"/>
<dbReference type="GO" id="GO:0004803">
    <property type="term" value="F:transposase activity"/>
    <property type="evidence" value="ECO:0007669"/>
    <property type="project" value="InterPro"/>
</dbReference>
<evidence type="ECO:0000259" key="2">
    <source>
        <dbReference type="Pfam" id="PF02371"/>
    </source>
</evidence>
<dbReference type="PANTHER" id="PTHR33055:SF3">
    <property type="entry name" value="PUTATIVE TRANSPOSASE FOR IS117-RELATED"/>
    <property type="match status" value="1"/>
</dbReference>
<sequence length="287" mass="32870">MNKFNHFIGIDISKEYFDATLLVESNIQKHNQFANSVKGVKGFLKWLKQENASIENTLICMEHTGMYSKVLSSVLLAKNCNIWIEMSLKIIRSSGLQRGKNDKIDSERIALYAFKNQDEVTLFKAPKKSLEKIRVLLSLREKMVAFKATLITNVNELKLLDKELYRITQKHQKQSIKGINQDIKKIEKDLETLILEDEKLNSLYNTITSVPGVGKVTALSLICFTKEFTTFQSPRQLACYCGVVPFEYTSGKSIRAKPKVHFMANKKLKKQLHMCALSCVMHNPEMK</sequence>
<dbReference type="AlphaFoldDB" id="A0A246G6U2"/>
<comment type="caution">
    <text evidence="3">The sequence shown here is derived from an EMBL/GenBank/DDBJ whole genome shotgun (WGS) entry which is preliminary data.</text>
</comment>
<evidence type="ECO:0000259" key="1">
    <source>
        <dbReference type="Pfam" id="PF01548"/>
    </source>
</evidence>
<protein>
    <submittedName>
        <fullName evidence="3">IS110 family transposase</fullName>
    </submittedName>
</protein>
<dbReference type="EMBL" id="MTCY01000144">
    <property type="protein sequence ID" value="OWP73932.1"/>
    <property type="molecule type" value="Genomic_DNA"/>
</dbReference>
<feature type="non-terminal residue" evidence="3">
    <location>
        <position position="287"/>
    </location>
</feature>
<evidence type="ECO:0000313" key="4">
    <source>
        <dbReference type="Proteomes" id="UP000198034"/>
    </source>
</evidence>
<dbReference type="InterPro" id="IPR003346">
    <property type="entry name" value="Transposase_20"/>
</dbReference>
<dbReference type="InterPro" id="IPR047650">
    <property type="entry name" value="Transpos_IS110"/>
</dbReference>
<name>A0A246G6U2_9FLAO</name>
<dbReference type="GO" id="GO:0003677">
    <property type="term" value="F:DNA binding"/>
    <property type="evidence" value="ECO:0007669"/>
    <property type="project" value="InterPro"/>
</dbReference>
<dbReference type="InterPro" id="IPR002525">
    <property type="entry name" value="Transp_IS110-like_N"/>
</dbReference>